<sequence>MTTHIEIDGRSFPLGDDQDLVAVMAQIEAAAADPPAFVTLVGDREAISVLIRPTTSVVISKVLAGHAEAEQPPWGVPWDDWEM</sequence>
<organism evidence="1 2">
    <name type="scientific">Microbacterium hydrocarbonoxydans</name>
    <dbReference type="NCBI Taxonomy" id="273678"/>
    <lineage>
        <taxon>Bacteria</taxon>
        <taxon>Bacillati</taxon>
        <taxon>Actinomycetota</taxon>
        <taxon>Actinomycetes</taxon>
        <taxon>Micrococcales</taxon>
        <taxon>Microbacteriaceae</taxon>
        <taxon>Microbacterium</taxon>
    </lineage>
</organism>
<gene>
    <name evidence="1" type="ORF">SAMN04489807_0856</name>
</gene>
<protein>
    <submittedName>
        <fullName evidence="1">Uncharacterized protein</fullName>
    </submittedName>
</protein>
<proteinExistence type="predicted"/>
<reference evidence="2" key="1">
    <citation type="submission" date="2016-10" db="EMBL/GenBank/DDBJ databases">
        <authorList>
            <person name="Varghese N."/>
            <person name="Submissions S."/>
        </authorList>
    </citation>
    <scope>NUCLEOTIDE SEQUENCE [LARGE SCALE GENOMIC DNA]</scope>
    <source>
        <strain evidence="2">DSM 16089</strain>
    </source>
</reference>
<evidence type="ECO:0000313" key="1">
    <source>
        <dbReference type="EMBL" id="SEB46163.1"/>
    </source>
</evidence>
<dbReference type="AlphaFoldDB" id="A0A1H4JIR6"/>
<name>A0A1H4JIR6_9MICO</name>
<dbReference type="Proteomes" id="UP000183750">
    <property type="component" value="Unassembled WGS sequence"/>
</dbReference>
<accession>A0A1H4JIR6</accession>
<evidence type="ECO:0000313" key="2">
    <source>
        <dbReference type="Proteomes" id="UP000183750"/>
    </source>
</evidence>
<keyword evidence="2" id="KW-1185">Reference proteome</keyword>
<dbReference type="EMBL" id="FNSQ01000005">
    <property type="protein sequence ID" value="SEB46163.1"/>
    <property type="molecule type" value="Genomic_DNA"/>
</dbReference>